<dbReference type="CDD" id="cd07377">
    <property type="entry name" value="WHTH_GntR"/>
    <property type="match status" value="1"/>
</dbReference>
<dbReference type="InterPro" id="IPR000524">
    <property type="entry name" value="Tscrpt_reg_HTH_GntR"/>
</dbReference>
<dbReference type="PRINTS" id="PR00035">
    <property type="entry name" value="HTHGNTR"/>
</dbReference>
<dbReference type="InterPro" id="IPR011711">
    <property type="entry name" value="GntR_C"/>
</dbReference>
<gene>
    <name evidence="5" type="ORF">JJE72_11035</name>
</gene>
<dbReference type="SMART" id="SM00895">
    <property type="entry name" value="FCD"/>
    <property type="match status" value="1"/>
</dbReference>
<evidence type="ECO:0000256" key="3">
    <source>
        <dbReference type="ARBA" id="ARBA00023163"/>
    </source>
</evidence>
<keyword evidence="2" id="KW-0238">DNA-binding</keyword>
<dbReference type="Pfam" id="PF00392">
    <property type="entry name" value="GntR"/>
    <property type="match status" value="1"/>
</dbReference>
<evidence type="ECO:0000259" key="4">
    <source>
        <dbReference type="PROSITE" id="PS50949"/>
    </source>
</evidence>
<dbReference type="PANTHER" id="PTHR43537">
    <property type="entry name" value="TRANSCRIPTIONAL REGULATOR, GNTR FAMILY"/>
    <property type="match status" value="1"/>
</dbReference>
<dbReference type="RefSeq" id="WP_189692570.1">
    <property type="nucleotide sequence ID" value="NZ_BNCM01000002.1"/>
</dbReference>
<name>A0ABS1K349_9MICC</name>
<dbReference type="Pfam" id="PF07729">
    <property type="entry name" value="FCD"/>
    <property type="match status" value="1"/>
</dbReference>
<protein>
    <submittedName>
        <fullName evidence="5">GntR family transcriptional regulator</fullName>
    </submittedName>
</protein>
<dbReference type="PROSITE" id="PS50949">
    <property type="entry name" value="HTH_GNTR"/>
    <property type="match status" value="1"/>
</dbReference>
<reference evidence="5 6" key="1">
    <citation type="submission" date="2021-01" db="EMBL/GenBank/DDBJ databases">
        <title>Genome public.</title>
        <authorList>
            <person name="Liu C."/>
            <person name="Sun Q."/>
        </authorList>
    </citation>
    <scope>NUCLEOTIDE SEQUENCE [LARGE SCALE GENOMIC DNA]</scope>
    <source>
        <strain evidence="5 6">JC656</strain>
    </source>
</reference>
<dbReference type="InterPro" id="IPR008920">
    <property type="entry name" value="TF_FadR/GntR_C"/>
</dbReference>
<dbReference type="InterPro" id="IPR036388">
    <property type="entry name" value="WH-like_DNA-bd_sf"/>
</dbReference>
<dbReference type="InterPro" id="IPR036390">
    <property type="entry name" value="WH_DNA-bd_sf"/>
</dbReference>
<keyword evidence="6" id="KW-1185">Reference proteome</keyword>
<evidence type="ECO:0000313" key="6">
    <source>
        <dbReference type="Proteomes" id="UP000639051"/>
    </source>
</evidence>
<evidence type="ECO:0000313" key="5">
    <source>
        <dbReference type="EMBL" id="MBL0706040.1"/>
    </source>
</evidence>
<dbReference type="Proteomes" id="UP000639051">
    <property type="component" value="Unassembled WGS sequence"/>
</dbReference>
<accession>A0ABS1K349</accession>
<dbReference type="SUPFAM" id="SSF46785">
    <property type="entry name" value="Winged helix' DNA-binding domain"/>
    <property type="match status" value="1"/>
</dbReference>
<comment type="caution">
    <text evidence="5">The sequence shown here is derived from an EMBL/GenBank/DDBJ whole genome shotgun (WGS) entry which is preliminary data.</text>
</comment>
<feature type="domain" description="HTH gntR-type" evidence="4">
    <location>
        <begin position="3"/>
        <end position="70"/>
    </location>
</feature>
<evidence type="ECO:0000256" key="1">
    <source>
        <dbReference type="ARBA" id="ARBA00023015"/>
    </source>
</evidence>
<dbReference type="SMART" id="SM00345">
    <property type="entry name" value="HTH_GNTR"/>
    <property type="match status" value="1"/>
</dbReference>
<dbReference type="Gene3D" id="1.20.120.530">
    <property type="entry name" value="GntR ligand-binding domain-like"/>
    <property type="match status" value="1"/>
</dbReference>
<dbReference type="PANTHER" id="PTHR43537:SF24">
    <property type="entry name" value="GLUCONATE OPERON TRANSCRIPTIONAL REPRESSOR"/>
    <property type="match status" value="1"/>
</dbReference>
<sequence>MAESMTARLATDLRRMILEGELAPGSLVVEPKLAEQFGVSKTPVREALRLLTTEGLLAVLPKKGYLVATMSSQDVAEVLDLRMLLEPHSCSSAAAFADPALVRTLRDLLDRQREHAAAEPLMSMEYAADFHRALAAGARNRRLSEVLARCFDETSRAYHVLPGLHGHLAADEELAEHEAVYAAVAAGDGAAAAEAMRAHLRSIRSAMARQFERPSGLWS</sequence>
<dbReference type="SUPFAM" id="SSF48008">
    <property type="entry name" value="GntR ligand-binding domain-like"/>
    <property type="match status" value="1"/>
</dbReference>
<keyword evidence="1" id="KW-0805">Transcription regulation</keyword>
<dbReference type="EMBL" id="JAERRC010000024">
    <property type="protein sequence ID" value="MBL0706040.1"/>
    <property type="molecule type" value="Genomic_DNA"/>
</dbReference>
<proteinExistence type="predicted"/>
<organism evidence="5 6">
    <name type="scientific">Sinomonas cellulolyticus</name>
    <dbReference type="NCBI Taxonomy" id="2801916"/>
    <lineage>
        <taxon>Bacteria</taxon>
        <taxon>Bacillati</taxon>
        <taxon>Actinomycetota</taxon>
        <taxon>Actinomycetes</taxon>
        <taxon>Micrococcales</taxon>
        <taxon>Micrococcaceae</taxon>
        <taxon>Sinomonas</taxon>
    </lineage>
</organism>
<evidence type="ECO:0000256" key="2">
    <source>
        <dbReference type="ARBA" id="ARBA00023125"/>
    </source>
</evidence>
<keyword evidence="3" id="KW-0804">Transcription</keyword>
<dbReference type="Gene3D" id="1.10.10.10">
    <property type="entry name" value="Winged helix-like DNA-binding domain superfamily/Winged helix DNA-binding domain"/>
    <property type="match status" value="1"/>
</dbReference>